<keyword evidence="1 3" id="KW-0732">Signal</keyword>
<comment type="caution">
    <text evidence="4">The sequence shown here is derived from an EMBL/GenBank/DDBJ whole genome shotgun (WGS) entry which is preliminary data.</text>
</comment>
<evidence type="ECO:0000256" key="2">
    <source>
        <dbReference type="SAM" id="MobiDB-lite"/>
    </source>
</evidence>
<dbReference type="InterPro" id="IPR051477">
    <property type="entry name" value="Expansin_CellWall"/>
</dbReference>
<dbReference type="CDD" id="cd22271">
    <property type="entry name" value="DPBB_EXP_N-like"/>
    <property type="match status" value="1"/>
</dbReference>
<proteinExistence type="predicted"/>
<feature type="compositionally biased region" description="Polar residues" evidence="2">
    <location>
        <begin position="89"/>
        <end position="101"/>
    </location>
</feature>
<gene>
    <name evidence="4" type="ORF">N7458_007556</name>
</gene>
<dbReference type="GeneID" id="81601181"/>
<keyword evidence="5" id="KW-1185">Reference proteome</keyword>
<dbReference type="NCBIfam" id="NF041144">
    <property type="entry name" value="expansin_EXLX1"/>
    <property type="match status" value="1"/>
</dbReference>
<evidence type="ECO:0000313" key="5">
    <source>
        <dbReference type="Proteomes" id="UP001213681"/>
    </source>
</evidence>
<accession>A0AAD6C243</accession>
<dbReference type="AlphaFoldDB" id="A0AAD6C243"/>
<feature type="compositionally biased region" description="Low complexity" evidence="2">
    <location>
        <begin position="102"/>
        <end position="127"/>
    </location>
</feature>
<dbReference type="InterPro" id="IPR049818">
    <property type="entry name" value="Expansin_EXLX1-like"/>
</dbReference>
<name>A0AAD6C243_9EURO</name>
<dbReference type="InterPro" id="IPR036908">
    <property type="entry name" value="RlpA-like_sf"/>
</dbReference>
<dbReference type="Proteomes" id="UP001213681">
    <property type="component" value="Unassembled WGS sequence"/>
</dbReference>
<evidence type="ECO:0008006" key="6">
    <source>
        <dbReference type="Google" id="ProtNLM"/>
    </source>
</evidence>
<dbReference type="Gene3D" id="2.60.40.760">
    <property type="entry name" value="Expansin, cellulose-binding-like domain"/>
    <property type="match status" value="1"/>
</dbReference>
<protein>
    <recommendedName>
        <fullName evidence="6">Expansin-like EG45 domain-containing protein</fullName>
    </recommendedName>
</protein>
<dbReference type="PANTHER" id="PTHR31836:SF21">
    <property type="entry name" value="EXPANSIN-LIKE PROTEIN 7"/>
    <property type="match status" value="1"/>
</dbReference>
<organism evidence="4 5">
    <name type="scientific">Penicillium daleae</name>
    <dbReference type="NCBI Taxonomy" id="63821"/>
    <lineage>
        <taxon>Eukaryota</taxon>
        <taxon>Fungi</taxon>
        <taxon>Dikarya</taxon>
        <taxon>Ascomycota</taxon>
        <taxon>Pezizomycotina</taxon>
        <taxon>Eurotiomycetes</taxon>
        <taxon>Eurotiomycetidae</taxon>
        <taxon>Eurotiales</taxon>
        <taxon>Aspergillaceae</taxon>
        <taxon>Penicillium</taxon>
    </lineage>
</organism>
<reference evidence="4" key="1">
    <citation type="submission" date="2022-12" db="EMBL/GenBank/DDBJ databases">
        <authorList>
            <person name="Petersen C."/>
        </authorList>
    </citation>
    <scope>NUCLEOTIDE SEQUENCE</scope>
    <source>
        <strain evidence="4">IBT 16125</strain>
    </source>
</reference>
<evidence type="ECO:0000256" key="1">
    <source>
        <dbReference type="ARBA" id="ARBA00022729"/>
    </source>
</evidence>
<feature type="signal peptide" evidence="3">
    <location>
        <begin position="1"/>
        <end position="19"/>
    </location>
</feature>
<dbReference type="InterPro" id="IPR036749">
    <property type="entry name" value="Expansin_CBD_sf"/>
</dbReference>
<dbReference type="RefSeq" id="XP_056763764.1">
    <property type="nucleotide sequence ID" value="XM_056910938.1"/>
</dbReference>
<dbReference type="SUPFAM" id="SSF50685">
    <property type="entry name" value="Barwin-like endoglucanases"/>
    <property type="match status" value="1"/>
</dbReference>
<evidence type="ECO:0000256" key="3">
    <source>
        <dbReference type="SAM" id="SignalP"/>
    </source>
</evidence>
<reference evidence="4" key="2">
    <citation type="journal article" date="2023" name="IMA Fungus">
        <title>Comparative genomic study of the Penicillium genus elucidates a diverse pangenome and 15 lateral gene transfer events.</title>
        <authorList>
            <person name="Petersen C."/>
            <person name="Sorensen T."/>
            <person name="Nielsen M.R."/>
            <person name="Sondergaard T.E."/>
            <person name="Sorensen J.L."/>
            <person name="Fitzpatrick D.A."/>
            <person name="Frisvad J.C."/>
            <person name="Nielsen K.L."/>
        </authorList>
    </citation>
    <scope>NUCLEOTIDE SEQUENCE</scope>
    <source>
        <strain evidence="4">IBT 16125</strain>
    </source>
</reference>
<sequence length="337" mass="35261">MYWKVAIAGLAGLGTVVNADANGQFGIDSCPAGYAPTTYVVTRVINSTTRVNDWATGLPTAISWQATSTQDGVWTPSSSTTSVDKTKTGATGSAPTQANNYSPTVPASVSSSPVIEPSQSSALSLQPSPSPLAGGVVHGQATSYDDGEVSGTCMFSTADYTLPAGIYGAALSVNNWDSAAWCGACVSVVGPGGKSVKIMIVNQCPGTCGLNNLDLLPGGFQQLADLKVGRINVDWEIVKCNISSPLFLKTQTGSSKYWFSIQVVNSNVPVKSLEVSTDAGHTWQYLSRQEYNFFQNPSGFGVDFVDVRITSVTGETIVVNNVNSAAETRADATSNFH</sequence>
<dbReference type="EMBL" id="JAPVEA010000007">
    <property type="protein sequence ID" value="KAJ5443684.1"/>
    <property type="molecule type" value="Genomic_DNA"/>
</dbReference>
<feature type="region of interest" description="Disordered" evidence="2">
    <location>
        <begin position="69"/>
        <end position="127"/>
    </location>
</feature>
<dbReference type="Gene3D" id="2.40.40.10">
    <property type="entry name" value="RlpA-like domain"/>
    <property type="match status" value="1"/>
</dbReference>
<feature type="chain" id="PRO_5042076867" description="Expansin-like EG45 domain-containing protein" evidence="3">
    <location>
        <begin position="20"/>
        <end position="337"/>
    </location>
</feature>
<evidence type="ECO:0000313" key="4">
    <source>
        <dbReference type="EMBL" id="KAJ5443684.1"/>
    </source>
</evidence>
<dbReference type="PANTHER" id="PTHR31836">
    <property type="match status" value="1"/>
</dbReference>
<dbReference type="SUPFAM" id="SSF49590">
    <property type="entry name" value="PHL pollen allergen"/>
    <property type="match status" value="1"/>
</dbReference>